<comment type="caution">
    <text evidence="2">The sequence shown here is derived from an EMBL/GenBank/DDBJ whole genome shotgun (WGS) entry which is preliminary data.</text>
</comment>
<evidence type="ECO:0000313" key="3">
    <source>
        <dbReference type="Proteomes" id="UP001552299"/>
    </source>
</evidence>
<organism evidence="2 3">
    <name type="scientific">Dendrobium thyrsiflorum</name>
    <name type="common">Pinecone-like raceme dendrobium</name>
    <name type="synonym">Orchid</name>
    <dbReference type="NCBI Taxonomy" id="117978"/>
    <lineage>
        <taxon>Eukaryota</taxon>
        <taxon>Viridiplantae</taxon>
        <taxon>Streptophyta</taxon>
        <taxon>Embryophyta</taxon>
        <taxon>Tracheophyta</taxon>
        <taxon>Spermatophyta</taxon>
        <taxon>Magnoliopsida</taxon>
        <taxon>Liliopsida</taxon>
        <taxon>Asparagales</taxon>
        <taxon>Orchidaceae</taxon>
        <taxon>Epidendroideae</taxon>
        <taxon>Malaxideae</taxon>
        <taxon>Dendrobiinae</taxon>
        <taxon>Dendrobium</taxon>
    </lineage>
</organism>
<dbReference type="AlphaFoldDB" id="A0ABD0VDA0"/>
<name>A0ABD0VDA0_DENTH</name>
<gene>
    <name evidence="2" type="ORF">M5K25_006611</name>
</gene>
<dbReference type="EMBL" id="JANQDX010000006">
    <property type="protein sequence ID" value="KAL0922613.1"/>
    <property type="molecule type" value="Genomic_DNA"/>
</dbReference>
<proteinExistence type="predicted"/>
<keyword evidence="3" id="KW-1185">Reference proteome</keyword>
<reference evidence="2 3" key="1">
    <citation type="journal article" date="2024" name="Plant Biotechnol. J.">
        <title>Dendrobium thyrsiflorum genome and its molecular insights into genes involved in important horticultural traits.</title>
        <authorList>
            <person name="Chen B."/>
            <person name="Wang J.Y."/>
            <person name="Zheng P.J."/>
            <person name="Li K.L."/>
            <person name="Liang Y.M."/>
            <person name="Chen X.F."/>
            <person name="Zhang C."/>
            <person name="Zhao X."/>
            <person name="He X."/>
            <person name="Zhang G.Q."/>
            <person name="Liu Z.J."/>
            <person name="Xu Q."/>
        </authorList>
    </citation>
    <scope>NUCLEOTIDE SEQUENCE [LARGE SCALE GENOMIC DNA]</scope>
    <source>
        <strain evidence="2">GZMU011</strain>
    </source>
</reference>
<accession>A0ABD0VDA0</accession>
<feature type="compositionally biased region" description="Acidic residues" evidence="1">
    <location>
        <begin position="1"/>
        <end position="15"/>
    </location>
</feature>
<evidence type="ECO:0000313" key="2">
    <source>
        <dbReference type="EMBL" id="KAL0922613.1"/>
    </source>
</evidence>
<feature type="region of interest" description="Disordered" evidence="1">
    <location>
        <begin position="1"/>
        <end position="22"/>
    </location>
</feature>
<evidence type="ECO:0000256" key="1">
    <source>
        <dbReference type="SAM" id="MobiDB-lite"/>
    </source>
</evidence>
<sequence>MEEMTGSDESSEQDEASSKASGKEVFGFLGLIEQGRLKEILKSVARAGRRVEMSGWLRAEECKGRQRAEERQLALVLMTPEAAIEPRVAGFTGFDRFVSAEMSENQWDLRDILDRYEHLPMLHKDSRRPLRHKHAK</sequence>
<dbReference type="Proteomes" id="UP001552299">
    <property type="component" value="Unassembled WGS sequence"/>
</dbReference>
<protein>
    <submittedName>
        <fullName evidence="2">Uncharacterized protein</fullName>
    </submittedName>
</protein>